<keyword evidence="5" id="KW-0732">Signal</keyword>
<reference evidence="7 8" key="1">
    <citation type="submission" date="2019-05" db="EMBL/GenBank/DDBJ databases">
        <title>Arcobacter sp. nov., isolated from sea sediment.</title>
        <authorList>
            <person name="Kim W."/>
        </authorList>
    </citation>
    <scope>NUCLEOTIDE SEQUENCE [LARGE SCALE GENOMIC DNA]</scope>
    <source>
        <strain evidence="7 8">CAU 1517</strain>
    </source>
</reference>
<evidence type="ECO:0000256" key="5">
    <source>
        <dbReference type="SAM" id="SignalP"/>
    </source>
</evidence>
<dbReference type="Proteomes" id="UP000308901">
    <property type="component" value="Unassembled WGS sequence"/>
</dbReference>
<sequence>MNIKTFIAFSLFSTSALLAQTTMCFKENHSSMATIESTPLDGGLCSSTKSLADMKKDGWNVEDIKIEQSTNGKNYIYILKKEAQTLSTMDEEKLEQRIMQRLEERKVQEQAKKKKEAIIQMSRSGKELYIKQCQSCHGEKAEKKAYGSSRPLVELSLEDMQLSIRDYLLGDYDRGKAFIMKPYAEILHNKDVKNIYSYIRTFKPKEESKEESSN</sequence>
<dbReference type="RefSeq" id="WP_138151648.1">
    <property type="nucleotide sequence ID" value="NZ_VANU01000001.1"/>
</dbReference>
<dbReference type="GO" id="GO:0020037">
    <property type="term" value="F:heme binding"/>
    <property type="evidence" value="ECO:0007669"/>
    <property type="project" value="InterPro"/>
</dbReference>
<keyword evidence="8" id="KW-1185">Reference proteome</keyword>
<evidence type="ECO:0000313" key="7">
    <source>
        <dbReference type="EMBL" id="TLP41244.1"/>
    </source>
</evidence>
<keyword evidence="3 4" id="KW-0408">Iron</keyword>
<proteinExistence type="predicted"/>
<dbReference type="Pfam" id="PF13442">
    <property type="entry name" value="Cytochrome_CBB3"/>
    <property type="match status" value="1"/>
</dbReference>
<comment type="caution">
    <text evidence="7">The sequence shown here is derived from an EMBL/GenBank/DDBJ whole genome shotgun (WGS) entry which is preliminary data.</text>
</comment>
<gene>
    <name evidence="7" type="ORF">FDK22_04265</name>
</gene>
<dbReference type="Gene3D" id="1.10.760.10">
    <property type="entry name" value="Cytochrome c-like domain"/>
    <property type="match status" value="1"/>
</dbReference>
<evidence type="ECO:0000259" key="6">
    <source>
        <dbReference type="PROSITE" id="PS51007"/>
    </source>
</evidence>
<organism evidence="7 8">
    <name type="scientific">Arcobacter arenosus</name>
    <dbReference type="NCBI Taxonomy" id="2576037"/>
    <lineage>
        <taxon>Bacteria</taxon>
        <taxon>Pseudomonadati</taxon>
        <taxon>Campylobacterota</taxon>
        <taxon>Epsilonproteobacteria</taxon>
        <taxon>Campylobacterales</taxon>
        <taxon>Arcobacteraceae</taxon>
        <taxon>Arcobacter</taxon>
    </lineage>
</organism>
<protein>
    <submittedName>
        <fullName evidence="7">Cytochrome c</fullName>
    </submittedName>
</protein>
<feature type="domain" description="Cytochrome c" evidence="6">
    <location>
        <begin position="120"/>
        <end position="203"/>
    </location>
</feature>
<dbReference type="InterPro" id="IPR009056">
    <property type="entry name" value="Cyt_c-like_dom"/>
</dbReference>
<dbReference type="InterPro" id="IPR036909">
    <property type="entry name" value="Cyt_c-like_dom_sf"/>
</dbReference>
<name>A0A5R8Y543_9BACT</name>
<dbReference type="EMBL" id="VANU01000001">
    <property type="protein sequence ID" value="TLP41244.1"/>
    <property type="molecule type" value="Genomic_DNA"/>
</dbReference>
<feature type="chain" id="PRO_5024350249" evidence="5">
    <location>
        <begin position="20"/>
        <end position="214"/>
    </location>
</feature>
<dbReference type="SUPFAM" id="SSF46626">
    <property type="entry name" value="Cytochrome c"/>
    <property type="match status" value="1"/>
</dbReference>
<feature type="signal peptide" evidence="5">
    <location>
        <begin position="1"/>
        <end position="19"/>
    </location>
</feature>
<keyword evidence="1 4" id="KW-0349">Heme</keyword>
<evidence type="ECO:0000313" key="8">
    <source>
        <dbReference type="Proteomes" id="UP000308901"/>
    </source>
</evidence>
<evidence type="ECO:0000256" key="1">
    <source>
        <dbReference type="ARBA" id="ARBA00022617"/>
    </source>
</evidence>
<accession>A0A5R8Y543</accession>
<dbReference type="GO" id="GO:0009055">
    <property type="term" value="F:electron transfer activity"/>
    <property type="evidence" value="ECO:0007669"/>
    <property type="project" value="InterPro"/>
</dbReference>
<evidence type="ECO:0000256" key="4">
    <source>
        <dbReference type="PROSITE-ProRule" id="PRU00433"/>
    </source>
</evidence>
<keyword evidence="2 4" id="KW-0479">Metal-binding</keyword>
<dbReference type="GO" id="GO:0046872">
    <property type="term" value="F:metal ion binding"/>
    <property type="evidence" value="ECO:0007669"/>
    <property type="project" value="UniProtKB-KW"/>
</dbReference>
<dbReference type="OrthoDB" id="5373067at2"/>
<dbReference type="AlphaFoldDB" id="A0A5R8Y543"/>
<dbReference type="PROSITE" id="PS51007">
    <property type="entry name" value="CYTC"/>
    <property type="match status" value="1"/>
</dbReference>
<evidence type="ECO:0000256" key="2">
    <source>
        <dbReference type="ARBA" id="ARBA00022723"/>
    </source>
</evidence>
<evidence type="ECO:0000256" key="3">
    <source>
        <dbReference type="ARBA" id="ARBA00023004"/>
    </source>
</evidence>